<evidence type="ECO:0000313" key="1">
    <source>
        <dbReference type="EMBL" id="ERJ12439.1"/>
    </source>
</evidence>
<reference evidence="1 2" key="1">
    <citation type="journal article" date="2011" name="J. Bacteriol.">
        <title>Genome sequence of Haloplasma contractile, an unusual contractile bacterium from a deep-sea anoxic brine lake.</title>
        <authorList>
            <person name="Antunes A."/>
            <person name="Alam I."/>
            <person name="El Dorry H."/>
            <person name="Siam R."/>
            <person name="Robertson A."/>
            <person name="Bajic V.B."/>
            <person name="Stingl U."/>
        </authorList>
    </citation>
    <scope>NUCLEOTIDE SEQUENCE [LARGE SCALE GENOMIC DNA]</scope>
    <source>
        <strain evidence="1 2">SSD-17B</strain>
    </source>
</reference>
<evidence type="ECO:0000313" key="2">
    <source>
        <dbReference type="Proteomes" id="UP000005707"/>
    </source>
</evidence>
<dbReference type="Proteomes" id="UP000005707">
    <property type="component" value="Unassembled WGS sequence"/>
</dbReference>
<protein>
    <submittedName>
        <fullName evidence="1">NADPH-dependent FMN reductase protein</fullName>
    </submittedName>
</protein>
<accession>U2FMR7</accession>
<dbReference type="RefSeq" id="WP_008824982.1">
    <property type="nucleotide sequence ID" value="NZ_AFNU02000004.1"/>
</dbReference>
<comment type="caution">
    <text evidence="1">The sequence shown here is derived from an EMBL/GenBank/DDBJ whole genome shotgun (WGS) entry which is preliminary data.</text>
</comment>
<dbReference type="OrthoDB" id="1767356at2"/>
<reference evidence="1 2" key="2">
    <citation type="journal article" date="2013" name="PLoS ONE">
        <title>INDIGO - INtegrated Data Warehouse of MIcrobial GenOmes with Examples from the Red Sea Extremophiles.</title>
        <authorList>
            <person name="Alam I."/>
            <person name="Antunes A."/>
            <person name="Kamau A.A."/>
            <person name="Ba Alawi W."/>
            <person name="Kalkatawi M."/>
            <person name="Stingl U."/>
            <person name="Bajic V.B."/>
        </authorList>
    </citation>
    <scope>NUCLEOTIDE SEQUENCE [LARGE SCALE GENOMIC DNA]</scope>
    <source>
        <strain evidence="1 2">SSD-17B</strain>
    </source>
</reference>
<dbReference type="InParanoid" id="U2FMR7"/>
<dbReference type="InterPro" id="IPR029039">
    <property type="entry name" value="Flavoprotein-like_sf"/>
</dbReference>
<dbReference type="AlphaFoldDB" id="U2FMR7"/>
<proteinExistence type="predicted"/>
<dbReference type="EMBL" id="AFNU02000004">
    <property type="protein sequence ID" value="ERJ12439.1"/>
    <property type="molecule type" value="Genomic_DNA"/>
</dbReference>
<sequence length="225" mass="25414">MNITCISASNTKLMGGNSASTKVCELVKNMITDDCNRTNLSIDVVPLMSYDLRPCDLCGHCGEDSKCIYNDGFNLLFQKIIKSDLIFLVVPFYSVIPSKLTILFEKLNEVLYCNWVNDHQYVPPFKDIPIGIIGHGGMPQGDKVLNYYHEHLISPVARTLKSLSFNVLPHNEEFPNGIAFGLENEHSIKVDIPDNLKLPEIVHNYEMIKDTIQPFVKQVIQDTIK</sequence>
<organism evidence="1 2">
    <name type="scientific">Haloplasma contractile SSD-17B</name>
    <dbReference type="NCBI Taxonomy" id="1033810"/>
    <lineage>
        <taxon>Bacteria</taxon>
        <taxon>Bacillati</taxon>
        <taxon>Mycoplasmatota</taxon>
        <taxon>Mollicutes</taxon>
        <taxon>Haloplasmatales</taxon>
        <taxon>Haloplasmataceae</taxon>
        <taxon>Haloplasma</taxon>
    </lineage>
</organism>
<gene>
    <name evidence="1" type="ORF">HLPCO_001425</name>
</gene>
<name>U2FMR7_9MOLU</name>
<dbReference type="STRING" id="1033810.HLPCO_001425"/>
<dbReference type="SUPFAM" id="SSF52218">
    <property type="entry name" value="Flavoproteins"/>
    <property type="match status" value="1"/>
</dbReference>
<keyword evidence="2" id="KW-1185">Reference proteome</keyword>
<dbReference type="Gene3D" id="3.40.50.360">
    <property type="match status" value="1"/>
</dbReference>